<keyword evidence="7" id="KW-0407">Ion channel</keyword>
<feature type="domain" description="CSC1/OSCA1-like cytosolic" evidence="12">
    <location>
        <begin position="186"/>
        <end position="344"/>
    </location>
</feature>
<feature type="transmembrane region" description="Helical" evidence="9">
    <location>
        <begin position="86"/>
        <end position="110"/>
    </location>
</feature>
<keyword evidence="14" id="KW-1185">Reference proteome</keyword>
<dbReference type="PANTHER" id="PTHR13018:SF117">
    <property type="entry name" value="CSC1-LIKE PROTEIN RXW8"/>
    <property type="match status" value="1"/>
</dbReference>
<reference evidence="13 14" key="1">
    <citation type="journal article" date="2022" name="Nat. Plants">
        <title>Genomes of leafy and leafless Platanthera orchids illuminate the evolution of mycoheterotrophy.</title>
        <authorList>
            <person name="Li M.H."/>
            <person name="Liu K.W."/>
            <person name="Li Z."/>
            <person name="Lu H.C."/>
            <person name="Ye Q.L."/>
            <person name="Zhang D."/>
            <person name="Wang J.Y."/>
            <person name="Li Y.F."/>
            <person name="Zhong Z.M."/>
            <person name="Liu X."/>
            <person name="Yu X."/>
            <person name="Liu D.K."/>
            <person name="Tu X.D."/>
            <person name="Liu B."/>
            <person name="Hao Y."/>
            <person name="Liao X.Y."/>
            <person name="Jiang Y.T."/>
            <person name="Sun W.H."/>
            <person name="Chen J."/>
            <person name="Chen Y.Q."/>
            <person name="Ai Y."/>
            <person name="Zhai J.W."/>
            <person name="Wu S.S."/>
            <person name="Zhou Z."/>
            <person name="Hsiao Y.Y."/>
            <person name="Wu W.L."/>
            <person name="Chen Y.Y."/>
            <person name="Lin Y.F."/>
            <person name="Hsu J.L."/>
            <person name="Li C.Y."/>
            <person name="Wang Z.W."/>
            <person name="Zhao X."/>
            <person name="Zhong W.Y."/>
            <person name="Ma X.K."/>
            <person name="Ma L."/>
            <person name="Huang J."/>
            <person name="Chen G.Z."/>
            <person name="Huang M.Z."/>
            <person name="Huang L."/>
            <person name="Peng D.H."/>
            <person name="Luo Y.B."/>
            <person name="Zou S.Q."/>
            <person name="Chen S.P."/>
            <person name="Lan S."/>
            <person name="Tsai W.C."/>
            <person name="Van de Peer Y."/>
            <person name="Liu Z.J."/>
        </authorList>
    </citation>
    <scope>NUCLEOTIDE SEQUENCE [LARGE SCALE GENOMIC DNA]</scope>
    <source>
        <strain evidence="13">Lor287</strain>
    </source>
</reference>
<protein>
    <recommendedName>
        <fullName evidence="15">CSC1-like protein RXW8</fullName>
    </recommendedName>
</protein>
<evidence type="ECO:0000256" key="6">
    <source>
        <dbReference type="ARBA" id="ARBA00023136"/>
    </source>
</evidence>
<evidence type="ECO:0000313" key="13">
    <source>
        <dbReference type="EMBL" id="KAK8924023.1"/>
    </source>
</evidence>
<feature type="transmembrane region" description="Helical" evidence="9">
    <location>
        <begin position="359"/>
        <end position="381"/>
    </location>
</feature>
<evidence type="ECO:0000259" key="10">
    <source>
        <dbReference type="Pfam" id="PF02714"/>
    </source>
</evidence>
<dbReference type="Pfam" id="PF02714">
    <property type="entry name" value="RSN1_7TM"/>
    <property type="match status" value="1"/>
</dbReference>
<evidence type="ECO:0000313" key="14">
    <source>
        <dbReference type="Proteomes" id="UP001418222"/>
    </source>
</evidence>
<dbReference type="InterPro" id="IPR045122">
    <property type="entry name" value="Csc1-like"/>
</dbReference>
<feature type="transmembrane region" description="Helical" evidence="9">
    <location>
        <begin position="449"/>
        <end position="472"/>
    </location>
</feature>
<keyword evidence="7" id="KW-0406">Ion transport</keyword>
<feature type="compositionally biased region" description="Basic and acidic residues" evidence="8">
    <location>
        <begin position="703"/>
        <end position="714"/>
    </location>
</feature>
<evidence type="ECO:0000256" key="9">
    <source>
        <dbReference type="SAM" id="Phobius"/>
    </source>
</evidence>
<feature type="transmembrane region" description="Helical" evidence="9">
    <location>
        <begin position="549"/>
        <end position="581"/>
    </location>
</feature>
<keyword evidence="6 9" id="KW-0472">Membrane</keyword>
<feature type="transmembrane region" description="Helical" evidence="9">
    <location>
        <begin position="602"/>
        <end position="623"/>
    </location>
</feature>
<comment type="subcellular location">
    <subcellularLocation>
        <location evidence="1">Membrane</location>
        <topology evidence="1">Multi-pass membrane protein</topology>
    </subcellularLocation>
</comment>
<evidence type="ECO:0000256" key="3">
    <source>
        <dbReference type="ARBA" id="ARBA00022448"/>
    </source>
</evidence>
<feature type="region of interest" description="Disordered" evidence="8">
    <location>
        <begin position="690"/>
        <end position="714"/>
    </location>
</feature>
<proteinExistence type="inferred from homology"/>
<evidence type="ECO:0000259" key="12">
    <source>
        <dbReference type="Pfam" id="PF14703"/>
    </source>
</evidence>
<dbReference type="InterPro" id="IPR032880">
    <property type="entry name" value="CSC1/OSCA1-like_N"/>
</dbReference>
<feature type="transmembrane region" description="Helical" evidence="9">
    <location>
        <begin position="143"/>
        <end position="164"/>
    </location>
</feature>
<evidence type="ECO:0000256" key="5">
    <source>
        <dbReference type="ARBA" id="ARBA00022989"/>
    </source>
</evidence>
<dbReference type="Pfam" id="PF14703">
    <property type="entry name" value="PHM7_cyt"/>
    <property type="match status" value="1"/>
</dbReference>
<feature type="transmembrane region" description="Helical" evidence="9">
    <location>
        <begin position="401"/>
        <end position="422"/>
    </location>
</feature>
<feature type="domain" description="CSC1/OSCA1-like 7TM region" evidence="10">
    <location>
        <begin position="355"/>
        <end position="622"/>
    </location>
</feature>
<keyword evidence="5 9" id="KW-1133">Transmembrane helix</keyword>
<dbReference type="Proteomes" id="UP001418222">
    <property type="component" value="Unassembled WGS sequence"/>
</dbReference>
<feature type="transmembrane region" description="Helical" evidence="9">
    <location>
        <begin position="6"/>
        <end position="27"/>
    </location>
</feature>
<organism evidence="13 14">
    <name type="scientific">Platanthera zijinensis</name>
    <dbReference type="NCBI Taxonomy" id="2320716"/>
    <lineage>
        <taxon>Eukaryota</taxon>
        <taxon>Viridiplantae</taxon>
        <taxon>Streptophyta</taxon>
        <taxon>Embryophyta</taxon>
        <taxon>Tracheophyta</taxon>
        <taxon>Spermatophyta</taxon>
        <taxon>Magnoliopsida</taxon>
        <taxon>Liliopsida</taxon>
        <taxon>Asparagales</taxon>
        <taxon>Orchidaceae</taxon>
        <taxon>Orchidoideae</taxon>
        <taxon>Orchideae</taxon>
        <taxon>Orchidinae</taxon>
        <taxon>Platanthera</taxon>
    </lineage>
</organism>
<dbReference type="AlphaFoldDB" id="A0AAP0FY64"/>
<feature type="domain" description="CSC1/OSCA1-like N-terminal transmembrane" evidence="11">
    <location>
        <begin position="5"/>
        <end position="165"/>
    </location>
</feature>
<sequence length="714" mass="81753">MKLAALLTSAGINFGLCVLFISLYSVLRKQPSILHVYFGKKLIQDGRKGNDCFNVDRILPTPSWIVKAWRPTENEILVSSGLDAVVFLRTLVFSIRIFSIAFLICIFGVLPLNYYGQEMTHDQIPHESIDVFTIANVKEGSQWFWVHCLALHIISFSACILLYFEYQSISKLRLEHISACPPNPSHFTILVRSIPRLRDMPLDDVIKFFFMTYHGVSYLSHQRIYRSGTFYKIMTNAEKVCRKFVSLRATSFDLKRRPAIYRCSLCGGTSRSFDLYDNVFDVEGRNTPLNLSDPREKEEDCTAALVFFKTRYAAVVASRVLQSSNPMLWVTDLAPGPDDLYWPNLSIPYRQLWIRRISIVAATILFLFLFLIPVTFVQGLIQLETLQQRLPFLRGILTKKFMIQLVTGYLPSLILLLFFYIVPPTMMLFSTVEGAISRSDRKKSACCKVLYFTIWNIFFVNVLSASIIHQLMFISQPKDIPFALARTLPGQATFFITYVLTSGWTSLCAELVQFFPLTYNLVQKCLFRKKVDDPNMVPTFPYHTEVPRVLLFGLLGFTCSILAPLILPFLIVYFLLGYLVYRNQLLNVYRTKYESGGQLWPIVHNTIIFSLVLAQIIALGIFGLKKSTVASGFTIPLVICTLLFHEYCRKRFLPIFKNFSAQALVEMDREDEISGRMEEIHRMLQSAYRQPTAMDDDEGEVAEGVKVENSDPLA</sequence>
<keyword evidence="3" id="KW-0813">Transport</keyword>
<dbReference type="GO" id="GO:0005227">
    <property type="term" value="F:calcium-activated cation channel activity"/>
    <property type="evidence" value="ECO:0007669"/>
    <property type="project" value="InterPro"/>
</dbReference>
<evidence type="ECO:0000256" key="7">
    <source>
        <dbReference type="ARBA" id="ARBA00023303"/>
    </source>
</evidence>
<feature type="transmembrane region" description="Helical" evidence="9">
    <location>
        <begin position="629"/>
        <end position="648"/>
    </location>
</feature>
<dbReference type="EMBL" id="JBBWWQ010000017">
    <property type="protein sequence ID" value="KAK8924023.1"/>
    <property type="molecule type" value="Genomic_DNA"/>
</dbReference>
<dbReference type="PANTHER" id="PTHR13018">
    <property type="entry name" value="PROBABLE MEMBRANE PROTEIN DUF221-RELATED"/>
    <property type="match status" value="1"/>
</dbReference>
<dbReference type="InterPro" id="IPR003864">
    <property type="entry name" value="CSC1/OSCA1-like_7TM"/>
</dbReference>
<evidence type="ECO:0000256" key="1">
    <source>
        <dbReference type="ARBA" id="ARBA00004141"/>
    </source>
</evidence>
<name>A0AAP0FY64_9ASPA</name>
<dbReference type="Pfam" id="PF13967">
    <property type="entry name" value="RSN1_TM"/>
    <property type="match status" value="1"/>
</dbReference>
<evidence type="ECO:0008006" key="15">
    <source>
        <dbReference type="Google" id="ProtNLM"/>
    </source>
</evidence>
<evidence type="ECO:0000256" key="8">
    <source>
        <dbReference type="SAM" id="MobiDB-lite"/>
    </source>
</evidence>
<evidence type="ECO:0000256" key="4">
    <source>
        <dbReference type="ARBA" id="ARBA00022692"/>
    </source>
</evidence>
<comment type="caution">
    <text evidence="13">The sequence shown here is derived from an EMBL/GenBank/DDBJ whole genome shotgun (WGS) entry which is preliminary data.</text>
</comment>
<dbReference type="GO" id="GO:0005886">
    <property type="term" value="C:plasma membrane"/>
    <property type="evidence" value="ECO:0007669"/>
    <property type="project" value="TreeGrafter"/>
</dbReference>
<keyword evidence="4 9" id="KW-0812">Transmembrane</keyword>
<comment type="similarity">
    <text evidence="2">Belongs to the CSC1 (TC 1.A.17) family.</text>
</comment>
<evidence type="ECO:0000259" key="11">
    <source>
        <dbReference type="Pfam" id="PF13967"/>
    </source>
</evidence>
<accession>A0AAP0FY64</accession>
<gene>
    <name evidence="13" type="ORF">KSP39_PZI019887</name>
</gene>
<evidence type="ECO:0000256" key="2">
    <source>
        <dbReference type="ARBA" id="ARBA00007779"/>
    </source>
</evidence>
<dbReference type="InterPro" id="IPR027815">
    <property type="entry name" value="CSC1/OSCA1-like_cyt"/>
</dbReference>